<evidence type="ECO:0000256" key="9">
    <source>
        <dbReference type="ARBA" id="ARBA00045771"/>
    </source>
</evidence>
<feature type="region of interest" description="Disordered" evidence="10">
    <location>
        <begin position="203"/>
        <end position="241"/>
    </location>
</feature>
<comment type="similarity">
    <text evidence="3">Belongs to the MDM1 family.</text>
</comment>
<comment type="subcellular location">
    <subcellularLocation>
        <location evidence="1">Cytoplasm</location>
        <location evidence="1">Cytoskeleton</location>
        <location evidence="1">Microtubule organizing center</location>
        <location evidence="1">Centrosome</location>
        <location evidence="1">Centriole</location>
    </subcellularLocation>
    <subcellularLocation>
        <location evidence="2">Nucleus</location>
    </subcellularLocation>
</comment>
<evidence type="ECO:0000256" key="6">
    <source>
        <dbReference type="ARBA" id="ARBA00022701"/>
    </source>
</evidence>
<keyword evidence="8" id="KW-0539">Nucleus</keyword>
<dbReference type="GO" id="GO:0046600">
    <property type="term" value="P:negative regulation of centriole replication"/>
    <property type="evidence" value="ECO:0007669"/>
    <property type="project" value="InterPro"/>
</dbReference>
<sequence length="510" mass="55790">MQPPSHSPRVVKMEGRSTVLTAPRPISASGKPSSESTTALLQPRPSSSGSHFPQQFVSEYERSFRPFDKYHFSNGTWHIRKPIKDAPREWIGELRDIRQRALQNKARARGDHFSSSHLLQIPSKANEFWEPPVNVRMMAADEPENVCFSSQQPETHVVTSAVNSDYALPNHRPAPGLTRQNLVMSEVAGANGLAERHLSSTAVQTGEQPKVGPFWQPATSVSRATQTSPHPKSNNHENNTESRLLYEFRNGRGDYATDTEVDYQGKQKHESTRLEILRKAKYFDAKDAAPPTSSVPRSASMRSLLSDYNTHGSTYHSVPPARDRRPRSSMTIAEAGAIGSAASRHVRALSATQPLPVTRTMHNASELRASDRNSAGYVATLSSTQKPPPPPNKANRFLGGSFEDKENRLATKEAQTSGGSGGGERAGGHFPPGSAFTISPPKRNVLAAGVTNGSTKASEAWDLPPPERKPLSQTLRASDFVKNVTKIVQTPTGGGRNVQSKDRYSAWIDL</sequence>
<evidence type="ECO:0000256" key="3">
    <source>
        <dbReference type="ARBA" id="ARBA00010494"/>
    </source>
</evidence>
<dbReference type="Pfam" id="PF15501">
    <property type="entry name" value="MDM1"/>
    <property type="match status" value="1"/>
</dbReference>
<evidence type="ECO:0000256" key="2">
    <source>
        <dbReference type="ARBA" id="ARBA00004123"/>
    </source>
</evidence>
<evidence type="ECO:0000313" key="12">
    <source>
        <dbReference type="Proteomes" id="UP000192578"/>
    </source>
</evidence>
<dbReference type="GO" id="GO:0008017">
    <property type="term" value="F:microtubule binding"/>
    <property type="evidence" value="ECO:0007669"/>
    <property type="project" value="InterPro"/>
</dbReference>
<keyword evidence="12" id="KW-1185">Reference proteome</keyword>
<dbReference type="Proteomes" id="UP000192578">
    <property type="component" value="Unassembled WGS sequence"/>
</dbReference>
<organism evidence="11 12">
    <name type="scientific">Hypsibius exemplaris</name>
    <name type="common">Freshwater tardigrade</name>
    <dbReference type="NCBI Taxonomy" id="2072580"/>
    <lineage>
        <taxon>Eukaryota</taxon>
        <taxon>Metazoa</taxon>
        <taxon>Ecdysozoa</taxon>
        <taxon>Tardigrada</taxon>
        <taxon>Eutardigrada</taxon>
        <taxon>Parachela</taxon>
        <taxon>Hypsibioidea</taxon>
        <taxon>Hypsibiidae</taxon>
        <taxon>Hypsibius</taxon>
    </lineage>
</organism>
<feature type="region of interest" description="Disordered" evidence="10">
    <location>
        <begin position="1"/>
        <end position="54"/>
    </location>
</feature>
<evidence type="ECO:0000256" key="7">
    <source>
        <dbReference type="ARBA" id="ARBA00023212"/>
    </source>
</evidence>
<dbReference type="GO" id="GO:0005634">
    <property type="term" value="C:nucleus"/>
    <property type="evidence" value="ECO:0007669"/>
    <property type="project" value="UniProtKB-SubCell"/>
</dbReference>
<evidence type="ECO:0000256" key="8">
    <source>
        <dbReference type="ARBA" id="ARBA00023242"/>
    </source>
</evidence>
<keyword evidence="7" id="KW-0206">Cytoskeleton</keyword>
<feature type="region of interest" description="Disordered" evidence="10">
    <location>
        <begin position="408"/>
        <end position="440"/>
    </location>
</feature>
<dbReference type="GO" id="GO:0005874">
    <property type="term" value="C:microtubule"/>
    <property type="evidence" value="ECO:0007669"/>
    <property type="project" value="UniProtKB-KW"/>
</dbReference>
<dbReference type="PANTHER" id="PTHR32078">
    <property type="entry name" value="NUCLEAR PROTEIN MDM1"/>
    <property type="match status" value="1"/>
</dbReference>
<accession>A0A1W0XA51</accession>
<protein>
    <recommendedName>
        <fullName evidence="4">Nuclear protein MDM1</fullName>
    </recommendedName>
</protein>
<evidence type="ECO:0000256" key="10">
    <source>
        <dbReference type="SAM" id="MobiDB-lite"/>
    </source>
</evidence>
<feature type="compositionally biased region" description="Polar residues" evidence="10">
    <location>
        <begin position="30"/>
        <end position="54"/>
    </location>
</feature>
<dbReference type="GO" id="GO:0005814">
    <property type="term" value="C:centriole"/>
    <property type="evidence" value="ECO:0007669"/>
    <property type="project" value="UniProtKB-SubCell"/>
</dbReference>
<keyword evidence="6" id="KW-0493">Microtubule</keyword>
<dbReference type="OrthoDB" id="9999940at2759"/>
<keyword evidence="5" id="KW-0963">Cytoplasm</keyword>
<evidence type="ECO:0000313" key="11">
    <source>
        <dbReference type="EMBL" id="OQV24274.1"/>
    </source>
</evidence>
<evidence type="ECO:0000256" key="5">
    <source>
        <dbReference type="ARBA" id="ARBA00022490"/>
    </source>
</evidence>
<dbReference type="EMBL" id="MTYJ01000007">
    <property type="protein sequence ID" value="OQV24274.1"/>
    <property type="molecule type" value="Genomic_DNA"/>
</dbReference>
<dbReference type="AlphaFoldDB" id="A0A1W0XA51"/>
<evidence type="ECO:0000256" key="1">
    <source>
        <dbReference type="ARBA" id="ARBA00004114"/>
    </source>
</evidence>
<comment type="function">
    <text evidence="9">Microtubule-binding protein that negatively regulates centriole duplication. Binds to and stabilizes microtubules.</text>
</comment>
<evidence type="ECO:0000256" key="4">
    <source>
        <dbReference type="ARBA" id="ARBA00013508"/>
    </source>
</evidence>
<gene>
    <name evidence="11" type="ORF">BV898_01815</name>
</gene>
<proteinExistence type="inferred from homology"/>
<name>A0A1W0XA51_HYPEX</name>
<feature type="region of interest" description="Disordered" evidence="10">
    <location>
        <begin position="380"/>
        <end position="399"/>
    </location>
</feature>
<dbReference type="InterPro" id="IPR029136">
    <property type="entry name" value="MDM1"/>
</dbReference>
<feature type="compositionally biased region" description="Polar residues" evidence="10">
    <location>
        <begin position="217"/>
        <end position="232"/>
    </location>
</feature>
<dbReference type="PANTHER" id="PTHR32078:SF1">
    <property type="entry name" value="NUCLEAR PROTEIN MDM1"/>
    <property type="match status" value="1"/>
</dbReference>
<reference evidence="12" key="1">
    <citation type="submission" date="2017-01" db="EMBL/GenBank/DDBJ databases">
        <title>Comparative genomics of anhydrobiosis in the tardigrade Hypsibius dujardini.</title>
        <authorList>
            <person name="Yoshida Y."/>
            <person name="Koutsovoulos G."/>
            <person name="Laetsch D."/>
            <person name="Stevens L."/>
            <person name="Kumar S."/>
            <person name="Horikawa D."/>
            <person name="Ishino K."/>
            <person name="Komine S."/>
            <person name="Tomita M."/>
            <person name="Blaxter M."/>
            <person name="Arakawa K."/>
        </authorList>
    </citation>
    <scope>NUCLEOTIDE SEQUENCE [LARGE SCALE GENOMIC DNA]</scope>
    <source>
        <strain evidence="12">Z151</strain>
    </source>
</reference>
<comment type="caution">
    <text evidence="11">The sequence shown here is derived from an EMBL/GenBank/DDBJ whole genome shotgun (WGS) entry which is preliminary data.</text>
</comment>